<reference evidence="2 3" key="1">
    <citation type="submission" date="2018-08" db="EMBL/GenBank/DDBJ databases">
        <title>Recombination of ecologically and evolutionarily significant loci maintains genetic cohesion in the Pseudomonas syringae species complex.</title>
        <authorList>
            <person name="Dillon M."/>
            <person name="Thakur S."/>
            <person name="Almeida R.N.D."/>
            <person name="Weir B.S."/>
            <person name="Guttman D.S."/>
        </authorList>
    </citation>
    <scope>NUCLEOTIDE SEQUENCE [LARGE SCALE GENOMIC DNA]</scope>
    <source>
        <strain evidence="2 3">ICMP 19589</strain>
    </source>
</reference>
<feature type="transmembrane region" description="Helical" evidence="1">
    <location>
        <begin position="170"/>
        <end position="191"/>
    </location>
</feature>
<evidence type="ECO:0000313" key="3">
    <source>
        <dbReference type="Proteomes" id="UP000282289"/>
    </source>
</evidence>
<keyword evidence="1" id="KW-0472">Membrane</keyword>
<evidence type="ECO:0000256" key="1">
    <source>
        <dbReference type="SAM" id="Phobius"/>
    </source>
</evidence>
<comment type="caution">
    <text evidence="2">The sequence shown here is derived from an EMBL/GenBank/DDBJ whole genome shotgun (WGS) entry which is preliminary data.</text>
</comment>
<protein>
    <submittedName>
        <fullName evidence="2">Uncharacterized protein</fullName>
    </submittedName>
</protein>
<proteinExistence type="predicted"/>
<accession>A0A7Z6UB52</accession>
<keyword evidence="1" id="KW-1133">Transmembrane helix</keyword>
<organism evidence="2 3">
    <name type="scientific">Pseudomonas syringae pv. actinidiae</name>
    <dbReference type="NCBI Taxonomy" id="103796"/>
    <lineage>
        <taxon>Bacteria</taxon>
        <taxon>Pseudomonadati</taxon>
        <taxon>Pseudomonadota</taxon>
        <taxon>Gammaproteobacteria</taxon>
        <taxon>Pseudomonadales</taxon>
        <taxon>Pseudomonadaceae</taxon>
        <taxon>Pseudomonas</taxon>
        <taxon>Pseudomonas syringae</taxon>
    </lineage>
</organism>
<evidence type="ECO:0000313" key="2">
    <source>
        <dbReference type="EMBL" id="RMP84007.1"/>
    </source>
</evidence>
<sequence>MRGQWIGQTLRQPSQHLFSHYKHLRLTSPFRRVMRKKTNNLKTESIAYAKKLPTELIVGFLLGTIPFLEYSSTEKEIEDAFSMLLAPEVLIKHYFILLIPYFLVCALKFVLRFRSDAAVERFRFIYKVFAEVGASFLTMLRTGLGALMGFYAVVLFKNTVQLLPNQHVEVIGYIIMTLMFSGALSIVHDFLAAAGKNIDNKNPITLGSRLKY</sequence>
<feature type="transmembrane region" description="Helical" evidence="1">
    <location>
        <begin position="91"/>
        <end position="111"/>
    </location>
</feature>
<keyword evidence="1" id="KW-0812">Transmembrane</keyword>
<gene>
    <name evidence="2" type="ORF">ALQ15_108449</name>
</gene>
<dbReference type="AlphaFoldDB" id="A0A7Z6UB52"/>
<dbReference type="EMBL" id="RBQT01000013">
    <property type="protein sequence ID" value="RMP84007.1"/>
    <property type="molecule type" value="Genomic_DNA"/>
</dbReference>
<name>A0A7Z6UB52_PSESF</name>
<dbReference type="Proteomes" id="UP000282289">
    <property type="component" value="Unassembled WGS sequence"/>
</dbReference>
<feature type="transmembrane region" description="Helical" evidence="1">
    <location>
        <begin position="132"/>
        <end position="154"/>
    </location>
</feature>